<dbReference type="InterPro" id="IPR003374">
    <property type="entry name" value="ApbE-like_sf"/>
</dbReference>
<accession>A0A6G7WKA7</accession>
<evidence type="ECO:0000256" key="7">
    <source>
        <dbReference type="ARBA" id="ARBA00022842"/>
    </source>
</evidence>
<dbReference type="Proteomes" id="UP000501830">
    <property type="component" value="Chromosome"/>
</dbReference>
<dbReference type="GO" id="GO:0046872">
    <property type="term" value="F:metal ion binding"/>
    <property type="evidence" value="ECO:0007669"/>
    <property type="project" value="UniProtKB-UniRule"/>
</dbReference>
<dbReference type="InterPro" id="IPR024932">
    <property type="entry name" value="ApbE"/>
</dbReference>
<evidence type="ECO:0000256" key="1">
    <source>
        <dbReference type="ARBA" id="ARBA00011955"/>
    </source>
</evidence>
<dbReference type="Pfam" id="PF02424">
    <property type="entry name" value="ApbE"/>
    <property type="match status" value="1"/>
</dbReference>
<proteinExistence type="inferred from homology"/>
<organism evidence="12 13">
    <name type="scientific">Jeotgalibaca porci</name>
    <dbReference type="NCBI Taxonomy" id="1868793"/>
    <lineage>
        <taxon>Bacteria</taxon>
        <taxon>Bacillati</taxon>
        <taxon>Bacillota</taxon>
        <taxon>Bacilli</taxon>
        <taxon>Lactobacillales</taxon>
        <taxon>Carnobacteriaceae</taxon>
        <taxon>Jeotgalibaca</taxon>
    </lineage>
</organism>
<evidence type="ECO:0000256" key="6">
    <source>
        <dbReference type="ARBA" id="ARBA00022827"/>
    </source>
</evidence>
<dbReference type="Gene3D" id="3.10.520.10">
    <property type="entry name" value="ApbE-like domains"/>
    <property type="match status" value="1"/>
</dbReference>
<dbReference type="EMBL" id="CP049889">
    <property type="protein sequence ID" value="QIK52669.1"/>
    <property type="molecule type" value="Genomic_DNA"/>
</dbReference>
<keyword evidence="13" id="KW-1185">Reference proteome</keyword>
<sequence>MQESKIIHLMGTVIEVSVVHENAKAIISNVEKMLKMYEQRFSANDSGSELGQVNQAAGIQPVAVHPDLFELVQIGKKHSCEAGSLLNIAIGPLVQTWRIGFSDARVPDDVEIQQLLEITNPENIILDPKTQSIYLIKPGMKIDLGALAKGYIADRVIDYLRAEAVTSGLINLGGNLVVIGPAPRREDGNWRIGIQNPTKKRGDSQVVLKVSNQSVVTSGVYERHLKKESQSYHHILNPETGYPVETDMASLTIVSTQSVDGEIWTTRLFGKPIPYILEQIEQLPGIEGLIITQTGHVLITSGLKEKLV</sequence>
<keyword evidence="7 10" id="KW-0460">Magnesium</keyword>
<evidence type="ECO:0000256" key="9">
    <source>
        <dbReference type="ARBA" id="ARBA00048540"/>
    </source>
</evidence>
<dbReference type="AlphaFoldDB" id="A0A6G7WKA7"/>
<evidence type="ECO:0000313" key="12">
    <source>
        <dbReference type="EMBL" id="QIK52669.1"/>
    </source>
</evidence>
<dbReference type="PIRSF" id="PIRSF006268">
    <property type="entry name" value="ApbE"/>
    <property type="match status" value="1"/>
</dbReference>
<reference evidence="12 13" key="1">
    <citation type="journal article" date="2017" name="Int. J. Syst. Evol. Microbiol.">
        <title>Jeotgalibaca porci sp. nov. and Jeotgalibaca arthritidis sp. nov., isolated from pigs, and emended description of the genus Jeotgalibaca.</title>
        <authorList>
            <person name="Zamora L."/>
            <person name="Perez-Sancho M."/>
            <person name="Dominguez L."/>
            <person name="Fernandez-Garayzabal J.F."/>
            <person name="Vela A.I."/>
        </authorList>
    </citation>
    <scope>NUCLEOTIDE SEQUENCE [LARGE SCALE GENOMIC DNA]</scope>
    <source>
        <strain evidence="12 13">CCUG 69148</strain>
    </source>
</reference>
<evidence type="ECO:0000256" key="4">
    <source>
        <dbReference type="ARBA" id="ARBA00022679"/>
    </source>
</evidence>
<keyword evidence="3 10" id="KW-0285">Flavoprotein</keyword>
<keyword evidence="4 10" id="KW-0808">Transferase</keyword>
<evidence type="ECO:0000256" key="11">
    <source>
        <dbReference type="PIRSR" id="PIRSR006268-2"/>
    </source>
</evidence>
<name>A0A6G7WKA7_9LACT</name>
<dbReference type="PANTHER" id="PTHR30040:SF2">
    <property type="entry name" value="FAD:PROTEIN FMN TRANSFERASE"/>
    <property type="match status" value="1"/>
</dbReference>
<evidence type="ECO:0000256" key="2">
    <source>
        <dbReference type="ARBA" id="ARBA00016337"/>
    </source>
</evidence>
<evidence type="ECO:0000313" key="13">
    <source>
        <dbReference type="Proteomes" id="UP000501830"/>
    </source>
</evidence>
<feature type="binding site" evidence="11">
    <location>
        <position position="146"/>
    </location>
    <ligand>
        <name>Mg(2+)</name>
        <dbReference type="ChEBI" id="CHEBI:18420"/>
    </ligand>
</feature>
<evidence type="ECO:0000256" key="3">
    <source>
        <dbReference type="ARBA" id="ARBA00022630"/>
    </source>
</evidence>
<dbReference type="GO" id="GO:0016740">
    <property type="term" value="F:transferase activity"/>
    <property type="evidence" value="ECO:0007669"/>
    <property type="project" value="UniProtKB-UniRule"/>
</dbReference>
<dbReference type="EC" id="2.7.1.180" evidence="1 10"/>
<feature type="binding site" evidence="11">
    <location>
        <position position="266"/>
    </location>
    <ligand>
        <name>Mg(2+)</name>
        <dbReference type="ChEBI" id="CHEBI:18420"/>
    </ligand>
</feature>
<keyword evidence="6 10" id="KW-0274">FAD</keyword>
<dbReference type="SUPFAM" id="SSF143631">
    <property type="entry name" value="ApbE-like"/>
    <property type="match status" value="1"/>
</dbReference>
<comment type="catalytic activity">
    <reaction evidence="9 10">
        <text>L-threonyl-[protein] + FAD = FMN-L-threonyl-[protein] + AMP + H(+)</text>
        <dbReference type="Rhea" id="RHEA:36847"/>
        <dbReference type="Rhea" id="RHEA-COMP:11060"/>
        <dbReference type="Rhea" id="RHEA-COMP:11061"/>
        <dbReference type="ChEBI" id="CHEBI:15378"/>
        <dbReference type="ChEBI" id="CHEBI:30013"/>
        <dbReference type="ChEBI" id="CHEBI:57692"/>
        <dbReference type="ChEBI" id="CHEBI:74257"/>
        <dbReference type="ChEBI" id="CHEBI:456215"/>
        <dbReference type="EC" id="2.7.1.180"/>
    </reaction>
</comment>
<evidence type="ECO:0000256" key="5">
    <source>
        <dbReference type="ARBA" id="ARBA00022723"/>
    </source>
</evidence>
<dbReference type="PANTHER" id="PTHR30040">
    <property type="entry name" value="THIAMINE BIOSYNTHESIS LIPOPROTEIN APBE"/>
    <property type="match status" value="1"/>
</dbReference>
<comment type="cofactor">
    <cofactor evidence="11">
        <name>Mg(2+)</name>
        <dbReference type="ChEBI" id="CHEBI:18420"/>
    </cofactor>
    <cofactor evidence="11">
        <name>Mn(2+)</name>
        <dbReference type="ChEBI" id="CHEBI:29035"/>
    </cofactor>
    <text evidence="11">Magnesium. Can also use manganese.</text>
</comment>
<evidence type="ECO:0000256" key="8">
    <source>
        <dbReference type="ARBA" id="ARBA00031306"/>
    </source>
</evidence>
<gene>
    <name evidence="12" type="ORF">G7058_04240</name>
</gene>
<dbReference type="KEGG" id="jpo:G7058_04240"/>
<keyword evidence="5 10" id="KW-0479">Metal-binding</keyword>
<protein>
    <recommendedName>
        <fullName evidence="2 10">FAD:protein FMN transferase</fullName>
        <ecNumber evidence="1 10">2.7.1.180</ecNumber>
    </recommendedName>
    <alternativeName>
        <fullName evidence="8 10">Flavin transferase</fullName>
    </alternativeName>
</protein>
<evidence type="ECO:0000256" key="10">
    <source>
        <dbReference type="PIRNR" id="PIRNR006268"/>
    </source>
</evidence>
<comment type="similarity">
    <text evidence="10">Belongs to the ApbE family.</text>
</comment>